<feature type="transmembrane region" description="Helical" evidence="1">
    <location>
        <begin position="30"/>
        <end position="50"/>
    </location>
</feature>
<protein>
    <submittedName>
        <fullName evidence="2">Uncharacterized protein</fullName>
    </submittedName>
</protein>
<gene>
    <name evidence="2" type="ORF">Desfe_0358</name>
</gene>
<evidence type="ECO:0000313" key="2">
    <source>
        <dbReference type="EMBL" id="AFL66268.1"/>
    </source>
</evidence>
<sequence length="102" mass="11428">MLFPYALGRRFKNPVHYLVLIFQGGSRSELIGYLGMLFVFTSFIIRNWLWLHVLNGIGTALLLIYALVLGNHVFAIVEGGVLALLAYRVYQDLKSGNGKKGL</sequence>
<proteinExistence type="predicted"/>
<reference evidence="2 3" key="1">
    <citation type="journal article" date="2012" name="J. Bacteriol.">
        <title>Complete Genome Sequence of Desulfurococcus fermentans, a Hyperthermophilic Cellulolytic Crenarchaeon Isolated from a Freshwater Hot Spring in Kamchatka, Russia.</title>
        <authorList>
            <person name="Susanti D."/>
            <person name="Johnson E.F."/>
            <person name="Rodriguez J.R."/>
            <person name="Anderson I."/>
            <person name="Perevalova A.A."/>
            <person name="Kyrpides N."/>
            <person name="Lucas S."/>
            <person name="Han J."/>
            <person name="Lapidus A."/>
            <person name="Cheng J.F."/>
            <person name="Goodwin L."/>
            <person name="Pitluck S."/>
            <person name="Mavrommatis K."/>
            <person name="Peters L."/>
            <person name="Land M.L."/>
            <person name="Hauser L."/>
            <person name="Gopalan V."/>
            <person name="Chan P.P."/>
            <person name="Lowe T.M."/>
            <person name="Atomi H."/>
            <person name="Bonch-Osmolovskaya E.A."/>
            <person name="Woyke T."/>
            <person name="Mukhopadhyay B."/>
        </authorList>
    </citation>
    <scope>NUCLEOTIDE SEQUENCE [LARGE SCALE GENOMIC DNA]</scope>
    <source>
        <strain evidence="2 3">DSM 16532</strain>
    </source>
</reference>
<dbReference type="AlphaFoldDB" id="I3XQP4"/>
<feature type="transmembrane region" description="Helical" evidence="1">
    <location>
        <begin position="62"/>
        <end position="90"/>
    </location>
</feature>
<keyword evidence="1" id="KW-0812">Transmembrane</keyword>
<accession>I3XQP4</accession>
<dbReference type="Proteomes" id="UP000006175">
    <property type="component" value="Chromosome"/>
</dbReference>
<evidence type="ECO:0000313" key="3">
    <source>
        <dbReference type="Proteomes" id="UP000006175"/>
    </source>
</evidence>
<dbReference type="KEGG" id="dfd:Desfe_0358"/>
<evidence type="ECO:0000256" key="1">
    <source>
        <dbReference type="SAM" id="Phobius"/>
    </source>
</evidence>
<dbReference type="EMBL" id="CP003321">
    <property type="protein sequence ID" value="AFL66268.1"/>
    <property type="molecule type" value="Genomic_DNA"/>
</dbReference>
<dbReference type="GeneID" id="13062046"/>
<dbReference type="RefSeq" id="WP_014767169.1">
    <property type="nucleotide sequence ID" value="NC_018001.1"/>
</dbReference>
<dbReference type="eggNOG" id="arCOG11770">
    <property type="taxonomic scope" value="Archaea"/>
</dbReference>
<keyword evidence="3" id="KW-1185">Reference proteome</keyword>
<keyword evidence="1" id="KW-0472">Membrane</keyword>
<name>I3XQP4_DESAM</name>
<dbReference type="HOGENOM" id="CLU_179003_0_0_2"/>
<organism evidence="2 3">
    <name type="scientific">Desulfurococcus amylolyticus DSM 16532</name>
    <dbReference type="NCBI Taxonomy" id="768672"/>
    <lineage>
        <taxon>Archaea</taxon>
        <taxon>Thermoproteota</taxon>
        <taxon>Thermoprotei</taxon>
        <taxon>Desulfurococcales</taxon>
        <taxon>Desulfurococcaceae</taxon>
        <taxon>Desulfurococcus</taxon>
    </lineage>
</organism>
<keyword evidence="1" id="KW-1133">Transmembrane helix</keyword>